<sequence length="264" mass="30524">MTDDLLTGSLYEDTSEDAQYLRQRRHKQYRIPLRGENINPMIDAATPLLGMVMRMHTMSGSPLPDKLYQQVVTDIQAIEQQLQSQGYEPGAIVSFRYVLCTFIDETALGLGWNADNGWVKKSLLVHFHNESWGGEKVFILIERLLGEPKRYLDLIEFIWLCLCLGYRGRYKVTQGHNDEFNRLLRRLQKQIRQLRPEQGAVVLYENTAADPHRYRLGKRLRLKYIFIAGILVAAGIYGLYLSQLNNQTHHILEQLTPLLSQGIH</sequence>
<accession>A0A0D8LAE6</accession>
<dbReference type="PANTHER" id="PTHR38033:SF1">
    <property type="entry name" value="DOTU FAMILY TYPE IV_VI SECRETION SYSTEM PROTEIN"/>
    <property type="match status" value="1"/>
</dbReference>
<dbReference type="Gene3D" id="1.25.40.590">
    <property type="entry name" value="Type IV / VI secretion system, DotU"/>
    <property type="match status" value="1"/>
</dbReference>
<comment type="caution">
    <text evidence="3">The sequence shown here is derived from an EMBL/GenBank/DDBJ whole genome shotgun (WGS) entry which is preliminary data.</text>
</comment>
<feature type="domain" description="Type IV / VI secretion system DotU" evidence="2">
    <location>
        <begin position="40"/>
        <end position="240"/>
    </location>
</feature>
<feature type="transmembrane region" description="Helical" evidence="1">
    <location>
        <begin position="222"/>
        <end position="240"/>
    </location>
</feature>
<dbReference type="EMBL" id="JZSH01000026">
    <property type="protein sequence ID" value="KJF78749.1"/>
    <property type="molecule type" value="Genomic_DNA"/>
</dbReference>
<evidence type="ECO:0000313" key="3">
    <source>
        <dbReference type="EMBL" id="KJF78749.1"/>
    </source>
</evidence>
<dbReference type="PATRIC" id="fig|582.24.peg.1260"/>
<dbReference type="NCBIfam" id="TIGR03349">
    <property type="entry name" value="IV_VI_DotU"/>
    <property type="match status" value="1"/>
</dbReference>
<dbReference type="PANTHER" id="PTHR38033">
    <property type="entry name" value="MEMBRANE PROTEIN-RELATED"/>
    <property type="match status" value="1"/>
</dbReference>
<organism evidence="3 4">
    <name type="scientific">Morganella morganii</name>
    <name type="common">Proteus morganii</name>
    <dbReference type="NCBI Taxonomy" id="582"/>
    <lineage>
        <taxon>Bacteria</taxon>
        <taxon>Pseudomonadati</taxon>
        <taxon>Pseudomonadota</taxon>
        <taxon>Gammaproteobacteria</taxon>
        <taxon>Enterobacterales</taxon>
        <taxon>Morganellaceae</taxon>
        <taxon>Morganella</taxon>
    </lineage>
</organism>
<dbReference type="InterPro" id="IPR038522">
    <property type="entry name" value="T4/T6SS_DotU_sf"/>
</dbReference>
<evidence type="ECO:0000313" key="4">
    <source>
        <dbReference type="Proteomes" id="UP000032582"/>
    </source>
</evidence>
<reference evidence="3 4" key="1">
    <citation type="submission" date="2015-02" db="EMBL/GenBank/DDBJ databases">
        <title>Whole genome shotgun sequencing of cultured foodborne pathogen.</title>
        <authorList>
            <person name="Timme R."/>
            <person name="Allard M.W."/>
            <person name="Strain E."/>
            <person name="Evans P.S."/>
            <person name="Brown E."/>
        </authorList>
    </citation>
    <scope>NUCLEOTIDE SEQUENCE [LARGE SCALE GENOMIC DNA]</scope>
    <source>
        <strain evidence="3 4">GCSL-TSO-24</strain>
    </source>
</reference>
<dbReference type="AlphaFoldDB" id="A0A0D8LAE6"/>
<dbReference type="Pfam" id="PF09850">
    <property type="entry name" value="DotU"/>
    <property type="match status" value="1"/>
</dbReference>
<keyword evidence="1" id="KW-0472">Membrane</keyword>
<evidence type="ECO:0000256" key="1">
    <source>
        <dbReference type="SAM" id="Phobius"/>
    </source>
</evidence>
<name>A0A0D8LAE6_MORMO</name>
<keyword evidence="1" id="KW-0812">Transmembrane</keyword>
<protein>
    <submittedName>
        <fullName evidence="3">Membrane protein</fullName>
    </submittedName>
</protein>
<keyword evidence="1" id="KW-1133">Transmembrane helix</keyword>
<evidence type="ECO:0000259" key="2">
    <source>
        <dbReference type="Pfam" id="PF09850"/>
    </source>
</evidence>
<dbReference type="NCBIfam" id="NF038228">
    <property type="entry name" value="IcmH_DotU_IVB"/>
    <property type="match status" value="1"/>
</dbReference>
<dbReference type="InterPro" id="IPR017732">
    <property type="entry name" value="T4/T6SS_DotU"/>
</dbReference>
<dbReference type="Proteomes" id="UP000032582">
    <property type="component" value="Unassembled WGS sequence"/>
</dbReference>
<proteinExistence type="predicted"/>
<gene>
    <name evidence="3" type="ORF">UA45_04120</name>
</gene>